<dbReference type="Gene3D" id="3.40.50.1820">
    <property type="entry name" value="alpha/beta hydrolase"/>
    <property type="match status" value="1"/>
</dbReference>
<keyword evidence="6" id="KW-1185">Reference proteome</keyword>
<evidence type="ECO:0000259" key="4">
    <source>
        <dbReference type="Pfam" id="PF00135"/>
    </source>
</evidence>
<dbReference type="Pfam" id="PF00135">
    <property type="entry name" value="COesterase"/>
    <property type="match status" value="1"/>
</dbReference>
<proteinExistence type="inferred from homology"/>
<dbReference type="InterPro" id="IPR002018">
    <property type="entry name" value="CarbesteraseB"/>
</dbReference>
<gene>
    <name evidence="5" type="ORF">SK571_19500</name>
</gene>
<dbReference type="Proteomes" id="UP001271792">
    <property type="component" value="Unassembled WGS sequence"/>
</dbReference>
<protein>
    <recommendedName>
        <fullName evidence="3">Carboxylic ester hydrolase</fullName>
        <ecNumber evidence="3">3.1.1.-</ecNumber>
    </recommendedName>
</protein>
<dbReference type="InterPro" id="IPR029058">
    <property type="entry name" value="AB_hydrolase_fold"/>
</dbReference>
<reference evidence="5 6" key="1">
    <citation type="submission" date="2023-11" db="EMBL/GenBank/DDBJ databases">
        <title>Lentzea sokolovensis, sp. nov., Lentzea kristufkii, sp. nov., and Lentzea miocenensis, sp. nov., rare actinobacteria from Sokolov Coal Basin, Miocene lacustrine sediment, Czech Republic.</title>
        <authorList>
            <person name="Lara A."/>
            <person name="Kotroba L."/>
            <person name="Nouioui I."/>
            <person name="Neumann-Schaal M."/>
            <person name="Mast Y."/>
            <person name="Chronakova A."/>
        </authorList>
    </citation>
    <scope>NUCLEOTIDE SEQUENCE [LARGE SCALE GENOMIC DNA]</scope>
    <source>
        <strain evidence="5 6">BCCO 10_0798</strain>
    </source>
</reference>
<comment type="caution">
    <text evidence="5">The sequence shown here is derived from an EMBL/GenBank/DDBJ whole genome shotgun (WGS) entry which is preliminary data.</text>
</comment>
<comment type="similarity">
    <text evidence="1 3">Belongs to the type-B carboxylesterase/lipase family.</text>
</comment>
<evidence type="ECO:0000256" key="3">
    <source>
        <dbReference type="RuleBase" id="RU361235"/>
    </source>
</evidence>
<dbReference type="InterPro" id="IPR050309">
    <property type="entry name" value="Type-B_Carboxylest/Lipase"/>
</dbReference>
<dbReference type="EC" id="3.1.1.-" evidence="3"/>
<keyword evidence="2 3" id="KW-0378">Hydrolase</keyword>
<dbReference type="RefSeq" id="WP_319985504.1">
    <property type="nucleotide sequence ID" value="NZ_JAXAVV010000009.1"/>
</dbReference>
<dbReference type="PANTHER" id="PTHR11559">
    <property type="entry name" value="CARBOXYLESTERASE"/>
    <property type="match status" value="1"/>
</dbReference>
<evidence type="ECO:0000313" key="5">
    <source>
        <dbReference type="EMBL" id="MDX8051579.1"/>
    </source>
</evidence>
<evidence type="ECO:0000313" key="6">
    <source>
        <dbReference type="Proteomes" id="UP001271792"/>
    </source>
</evidence>
<dbReference type="PROSITE" id="PS00122">
    <property type="entry name" value="CARBOXYLESTERASE_B_1"/>
    <property type="match status" value="1"/>
</dbReference>
<evidence type="ECO:0000256" key="1">
    <source>
        <dbReference type="ARBA" id="ARBA00005964"/>
    </source>
</evidence>
<dbReference type="EMBL" id="JAXAVV010000009">
    <property type="protein sequence ID" value="MDX8051579.1"/>
    <property type="molecule type" value="Genomic_DNA"/>
</dbReference>
<accession>A0ABU4TTH2</accession>
<sequence>MVEVRVTGGTVRGTAEQGMAVFRGIPFAAPPVGEFRFAAPQPVEAWDGVREALAFGPPPPQAAVFGMDGMGAAGDEWLTVNVWSPGMSGDLPVMVWIQGGAYTVGMSGLPEYDGARLASGGVVVVTFNYRVGIEGFALIEGAPANRGLLDQVAALEWVRDNIRAFGGDPARVTVFGQSAGGGSVAALLAMPRAAGLFHRAIASSVPGTFFAPELAADIAAACAAELGLRPTVADLSTVEPELLPAAGDEVMAKMRHVARWGRAAHKLIPFAPVVDGDVLPTTPWEALKSGAARDVELIAGHTRHEQRLLSVLEGLVGSVTPEQASEALDVFAPGLAYPDLAPEELFELVCSDWLFRMPSLHLAEAQVAGGGQAHVYVVAFEPTEVFRACHGVDVPLVFGNLDRGQAAAVLGEITPEVREVSGRMRAAWTGFAVDGDPGWPAYSADRATRIFDVQDEVTAYPEERSRLIWHDHAWEYLPLEGVVRAGREVR</sequence>
<name>A0ABU4TTH2_9PSEU</name>
<evidence type="ECO:0000256" key="2">
    <source>
        <dbReference type="ARBA" id="ARBA00022801"/>
    </source>
</evidence>
<dbReference type="InterPro" id="IPR019826">
    <property type="entry name" value="Carboxylesterase_B_AS"/>
</dbReference>
<feature type="domain" description="Carboxylesterase type B" evidence="4">
    <location>
        <begin position="3"/>
        <end position="309"/>
    </location>
</feature>
<organism evidence="5 6">
    <name type="scientific">Lentzea kristufekii</name>
    <dbReference type="NCBI Taxonomy" id="3095430"/>
    <lineage>
        <taxon>Bacteria</taxon>
        <taxon>Bacillati</taxon>
        <taxon>Actinomycetota</taxon>
        <taxon>Actinomycetes</taxon>
        <taxon>Pseudonocardiales</taxon>
        <taxon>Pseudonocardiaceae</taxon>
        <taxon>Lentzea</taxon>
    </lineage>
</organism>
<dbReference type="SUPFAM" id="SSF53474">
    <property type="entry name" value="alpha/beta-Hydrolases"/>
    <property type="match status" value="1"/>
</dbReference>